<dbReference type="Pfam" id="PF13490">
    <property type="entry name" value="zf-HC2"/>
    <property type="match status" value="1"/>
</dbReference>
<feature type="transmembrane region" description="Helical" evidence="4">
    <location>
        <begin position="85"/>
        <end position="107"/>
    </location>
</feature>
<evidence type="ECO:0000256" key="3">
    <source>
        <dbReference type="SAM" id="MobiDB-lite"/>
    </source>
</evidence>
<keyword evidence="4" id="KW-1133">Transmembrane helix</keyword>
<evidence type="ECO:0000313" key="7">
    <source>
        <dbReference type="Proteomes" id="UP001596137"/>
    </source>
</evidence>
<keyword evidence="1" id="KW-0805">Transcription regulation</keyword>
<keyword evidence="2" id="KW-0804">Transcription</keyword>
<evidence type="ECO:0000313" key="6">
    <source>
        <dbReference type="EMBL" id="MFC6080176.1"/>
    </source>
</evidence>
<proteinExistence type="predicted"/>
<dbReference type="Proteomes" id="UP001596137">
    <property type="component" value="Unassembled WGS sequence"/>
</dbReference>
<protein>
    <submittedName>
        <fullName evidence="6">Anti-sigma factor family protein</fullName>
    </submittedName>
</protein>
<evidence type="ECO:0000256" key="1">
    <source>
        <dbReference type="ARBA" id="ARBA00023015"/>
    </source>
</evidence>
<dbReference type="EMBL" id="JBHSRF010000003">
    <property type="protein sequence ID" value="MFC6080176.1"/>
    <property type="molecule type" value="Genomic_DNA"/>
</dbReference>
<feature type="domain" description="Putative zinc-finger" evidence="5">
    <location>
        <begin position="3"/>
        <end position="37"/>
    </location>
</feature>
<comment type="caution">
    <text evidence="6">The sequence shown here is derived from an EMBL/GenBank/DDBJ whole genome shotgun (WGS) entry which is preliminary data.</text>
</comment>
<dbReference type="RefSeq" id="WP_380746956.1">
    <property type="nucleotide sequence ID" value="NZ_JBHSRF010000003.1"/>
</dbReference>
<gene>
    <name evidence="6" type="ORF">ACFP1K_03330</name>
</gene>
<organism evidence="6 7">
    <name type="scientific">Sphaerisporangium aureirubrum</name>
    <dbReference type="NCBI Taxonomy" id="1544736"/>
    <lineage>
        <taxon>Bacteria</taxon>
        <taxon>Bacillati</taxon>
        <taxon>Actinomycetota</taxon>
        <taxon>Actinomycetes</taxon>
        <taxon>Streptosporangiales</taxon>
        <taxon>Streptosporangiaceae</taxon>
        <taxon>Sphaerisporangium</taxon>
    </lineage>
</organism>
<keyword evidence="4" id="KW-0472">Membrane</keyword>
<evidence type="ECO:0000259" key="5">
    <source>
        <dbReference type="Pfam" id="PF13490"/>
    </source>
</evidence>
<evidence type="ECO:0000256" key="2">
    <source>
        <dbReference type="ARBA" id="ARBA00023163"/>
    </source>
</evidence>
<keyword evidence="4" id="KW-0812">Transmembrane</keyword>
<feature type="region of interest" description="Disordered" evidence="3">
    <location>
        <begin position="114"/>
        <end position="173"/>
    </location>
</feature>
<sequence length="270" mass="27764">MTCEEVRMSLGAHVLGALEPEEAVLVEAHLATCPECRDELAGLTGLTAMLARVGEEDIEQVGRPPHAVLDRLITTSARRRRLNRVVLGLAATLVTVALGGTAFLSFAGGGPASDAGAPAALASAPTPNPSPEAAAGQRRSMEQDTADQPMLATGSAVPPGETPMLQKGDAASEVSGRQNGVSAFLTMTPGTKGTAITVQLSGVPSGTSCRVTAVGRNGTRAPAGSWTVEKADYRDGMATFTGHTELLPATIEGFDISTSTGRRLLWLPLP</sequence>
<name>A0ABW1N9V4_9ACTN</name>
<accession>A0ABW1N9V4</accession>
<dbReference type="Gene3D" id="1.10.10.1320">
    <property type="entry name" value="Anti-sigma factor, zinc-finger domain"/>
    <property type="match status" value="1"/>
</dbReference>
<reference evidence="7" key="1">
    <citation type="journal article" date="2019" name="Int. J. Syst. Evol. Microbiol.">
        <title>The Global Catalogue of Microorganisms (GCM) 10K type strain sequencing project: providing services to taxonomists for standard genome sequencing and annotation.</title>
        <authorList>
            <consortium name="The Broad Institute Genomics Platform"/>
            <consortium name="The Broad Institute Genome Sequencing Center for Infectious Disease"/>
            <person name="Wu L."/>
            <person name="Ma J."/>
        </authorList>
    </citation>
    <scope>NUCLEOTIDE SEQUENCE [LARGE SCALE GENOMIC DNA]</scope>
    <source>
        <strain evidence="7">JCM 30346</strain>
    </source>
</reference>
<dbReference type="InterPro" id="IPR027383">
    <property type="entry name" value="Znf_put"/>
</dbReference>
<dbReference type="InterPro" id="IPR041916">
    <property type="entry name" value="Anti_sigma_zinc_sf"/>
</dbReference>
<feature type="compositionally biased region" description="Low complexity" evidence="3">
    <location>
        <begin position="114"/>
        <end position="125"/>
    </location>
</feature>
<keyword evidence="7" id="KW-1185">Reference proteome</keyword>
<evidence type="ECO:0000256" key="4">
    <source>
        <dbReference type="SAM" id="Phobius"/>
    </source>
</evidence>